<reference evidence="2 3" key="1">
    <citation type="journal article" date="2015" name="Genome Announc.">
        <title>Expanding the biotechnology potential of lactobacilli through comparative genomics of 213 strains and associated genera.</title>
        <authorList>
            <person name="Sun Z."/>
            <person name="Harris H.M."/>
            <person name="McCann A."/>
            <person name="Guo C."/>
            <person name="Argimon S."/>
            <person name="Zhang W."/>
            <person name="Yang X."/>
            <person name="Jeffery I.B."/>
            <person name="Cooney J.C."/>
            <person name="Kagawa T.F."/>
            <person name="Liu W."/>
            <person name="Song Y."/>
            <person name="Salvetti E."/>
            <person name="Wrobel A."/>
            <person name="Rasinkangas P."/>
            <person name="Parkhill J."/>
            <person name="Rea M.C."/>
            <person name="O'Sullivan O."/>
            <person name="Ritari J."/>
            <person name="Douillard F.P."/>
            <person name="Paul Ross R."/>
            <person name="Yang R."/>
            <person name="Briner A.E."/>
            <person name="Felis G.E."/>
            <person name="de Vos W.M."/>
            <person name="Barrangou R."/>
            <person name="Klaenhammer T.R."/>
            <person name="Caufield P.W."/>
            <person name="Cui Y."/>
            <person name="Zhang H."/>
            <person name="O'Toole P.W."/>
        </authorList>
    </citation>
    <scope>NUCLEOTIDE SEQUENCE [LARGE SCALE GENOMIC DNA]</scope>
    <source>
        <strain evidence="2 3">NBRC 103219</strain>
    </source>
</reference>
<dbReference type="RefSeq" id="WP_017868709.1">
    <property type="nucleotide sequence ID" value="NZ_BJYB01000012.1"/>
</dbReference>
<proteinExistence type="predicted"/>
<evidence type="ECO:0000256" key="1">
    <source>
        <dbReference type="SAM" id="Phobius"/>
    </source>
</evidence>
<sequence length="90" mass="10188">MANPEAKLSIKEKGSKEMGIDVKDGDFIKITVPSHYYWYFLGGVVLVLLMAIIFGRALITFAFVAAYIAFAFYMDYRVGQQKLTIVNRRG</sequence>
<dbReference type="AlphaFoldDB" id="A0A0R2LCF3"/>
<keyword evidence="1" id="KW-0812">Transmembrane</keyword>
<keyword evidence="1" id="KW-1133">Transmembrane helix</keyword>
<comment type="caution">
    <text evidence="2">The sequence shown here is derived from an EMBL/GenBank/DDBJ whole genome shotgun (WGS) entry which is preliminary data.</text>
</comment>
<protein>
    <submittedName>
        <fullName evidence="2">Uncharacterized protein</fullName>
    </submittedName>
</protein>
<name>A0A0R2LCF3_9LACO</name>
<dbReference type="EMBL" id="JQCN01000031">
    <property type="protein sequence ID" value="KRN99586.1"/>
    <property type="molecule type" value="Genomic_DNA"/>
</dbReference>
<evidence type="ECO:0000313" key="3">
    <source>
        <dbReference type="Proteomes" id="UP000051886"/>
    </source>
</evidence>
<evidence type="ECO:0000313" key="2">
    <source>
        <dbReference type="EMBL" id="KRN99586.1"/>
    </source>
</evidence>
<keyword evidence="1" id="KW-0472">Membrane</keyword>
<keyword evidence="3" id="KW-1185">Reference proteome</keyword>
<dbReference type="Proteomes" id="UP000051886">
    <property type="component" value="Unassembled WGS sequence"/>
</dbReference>
<organism evidence="2 3">
    <name type="scientific">Ligilactobacillus pobuzihii</name>
    <dbReference type="NCBI Taxonomy" id="449659"/>
    <lineage>
        <taxon>Bacteria</taxon>
        <taxon>Bacillati</taxon>
        <taxon>Bacillota</taxon>
        <taxon>Bacilli</taxon>
        <taxon>Lactobacillales</taxon>
        <taxon>Lactobacillaceae</taxon>
        <taxon>Ligilactobacillus</taxon>
    </lineage>
</organism>
<gene>
    <name evidence="2" type="ORF">IV66_GL001592</name>
</gene>
<feature type="transmembrane region" description="Helical" evidence="1">
    <location>
        <begin position="37"/>
        <end position="70"/>
    </location>
</feature>
<dbReference type="PATRIC" id="fig|449659.4.peg.1620"/>
<accession>A0A0R2LCF3</accession>